<evidence type="ECO:0000256" key="1">
    <source>
        <dbReference type="SAM" id="Phobius"/>
    </source>
</evidence>
<proteinExistence type="predicted"/>
<name>A0A840BKT5_9RHOO</name>
<dbReference type="AlphaFoldDB" id="A0A840BKT5"/>
<keyword evidence="1" id="KW-1133">Transmembrane helix</keyword>
<accession>A0A840BKT5</accession>
<dbReference type="RefSeq" id="WP_183633952.1">
    <property type="nucleotide sequence ID" value="NZ_BAABLE010000011.1"/>
</dbReference>
<comment type="caution">
    <text evidence="2">The sequence shown here is derived from an EMBL/GenBank/DDBJ whole genome shotgun (WGS) entry which is preliminary data.</text>
</comment>
<evidence type="ECO:0008006" key="4">
    <source>
        <dbReference type="Google" id="ProtNLM"/>
    </source>
</evidence>
<keyword evidence="1" id="KW-0812">Transmembrane</keyword>
<reference evidence="2 3" key="1">
    <citation type="submission" date="2020-08" db="EMBL/GenBank/DDBJ databases">
        <title>Genomic Encyclopedia of Type Strains, Phase IV (KMG-IV): sequencing the most valuable type-strain genomes for metagenomic binning, comparative biology and taxonomic classification.</title>
        <authorList>
            <person name="Goeker M."/>
        </authorList>
    </citation>
    <scope>NUCLEOTIDE SEQUENCE [LARGE SCALE GENOMIC DNA]</scope>
    <source>
        <strain evidence="2 3">DSM 106739</strain>
    </source>
</reference>
<feature type="transmembrane region" description="Helical" evidence="1">
    <location>
        <begin position="401"/>
        <end position="422"/>
    </location>
</feature>
<organism evidence="2 3">
    <name type="scientific">Niveibacterium umoris</name>
    <dbReference type="NCBI Taxonomy" id="1193620"/>
    <lineage>
        <taxon>Bacteria</taxon>
        <taxon>Pseudomonadati</taxon>
        <taxon>Pseudomonadota</taxon>
        <taxon>Betaproteobacteria</taxon>
        <taxon>Rhodocyclales</taxon>
        <taxon>Rhodocyclaceae</taxon>
        <taxon>Niveibacterium</taxon>
    </lineage>
</organism>
<protein>
    <recommendedName>
        <fullName evidence="4">Glycosyltransferase RgtA/B/C/D-like domain-containing protein</fullName>
    </recommendedName>
</protein>
<feature type="transmembrane region" description="Helical" evidence="1">
    <location>
        <begin position="371"/>
        <end position="394"/>
    </location>
</feature>
<feature type="transmembrane region" description="Helical" evidence="1">
    <location>
        <begin position="66"/>
        <end position="88"/>
    </location>
</feature>
<dbReference type="Proteomes" id="UP000561045">
    <property type="component" value="Unassembled WGS sequence"/>
</dbReference>
<gene>
    <name evidence="2" type="ORF">GGR36_001540</name>
</gene>
<feature type="transmembrane region" description="Helical" evidence="1">
    <location>
        <begin position="428"/>
        <end position="450"/>
    </location>
</feature>
<sequence>MIRRFALASPALALVCAALWGLTVLANWPGHYSVDSVVQLVEGMTGYYVSYNPPLMGQLLAFVSRVGGHGAFMGLIAGLYFAALYLMVAGAGRAGASRKVLIAVLLVAAALNPVSFVYNGTVWKDVFCANLLLLALALADRSRKWASVETLLAVLLCSMAALVRQQGAIGALAVCLLAAYRQQVVWAGLRAFALSALRMLALTVACVALLQSVVRVGQVEVEQSPVPKGLVVAARFDIAGILRFTSKDPTPVLRNYKLDPEQLVGLARHSYSPERVDTLASVPDALARVGDPGILRLWQDLATFDPAALCRHKLAAASRLLGSRSDGACLPAHVGVAAEALTIVAGLGVPYRFGDDFLPEPSRHAGSLWRYVQQSLPAFNGYLWAAGLLLVLVAGLWRRNALAIALALAASAHVASFLVIGVACDFRYIYFAVASVWAGVLALLACGVGLPPSRPERQHSTGAGIETH</sequence>
<dbReference type="EMBL" id="JACIET010000001">
    <property type="protein sequence ID" value="MBB4012232.1"/>
    <property type="molecule type" value="Genomic_DNA"/>
</dbReference>
<evidence type="ECO:0000313" key="3">
    <source>
        <dbReference type="Proteomes" id="UP000561045"/>
    </source>
</evidence>
<keyword evidence="3" id="KW-1185">Reference proteome</keyword>
<evidence type="ECO:0000313" key="2">
    <source>
        <dbReference type="EMBL" id="MBB4012232.1"/>
    </source>
</evidence>
<keyword evidence="1" id="KW-0472">Membrane</keyword>
<feature type="transmembrane region" description="Helical" evidence="1">
    <location>
        <begin position="100"/>
        <end position="116"/>
    </location>
</feature>